<gene>
    <name evidence="7" type="primary">nop10</name>
    <name evidence="8" type="ORF">sm9_0185</name>
</gene>
<evidence type="ECO:0000256" key="4">
    <source>
        <dbReference type="ARBA" id="ARBA00022517"/>
    </source>
</evidence>
<comment type="function">
    <text evidence="1 7">Involved in ribosome biogenesis; more specifically in 18S rRNA pseudouridylation and in cleavage of pre-rRNA.</text>
</comment>
<evidence type="ECO:0000256" key="5">
    <source>
        <dbReference type="ARBA" id="ARBA00022552"/>
    </source>
</evidence>
<dbReference type="GeneID" id="26735163"/>
<dbReference type="AlphaFoldDB" id="A0A0U3DPY6"/>
<dbReference type="PATRIC" id="fig|230361.4.peg.186"/>
<accession>A0A0U3DPY6</accession>
<dbReference type="OrthoDB" id="7259at2157"/>
<dbReference type="RefSeq" id="WP_058738351.1">
    <property type="nucleotide sequence ID" value="NZ_CP011266.1"/>
</dbReference>
<dbReference type="GO" id="GO:0006364">
    <property type="term" value="P:rRNA processing"/>
    <property type="evidence" value="ECO:0007669"/>
    <property type="project" value="UniProtKB-UniRule"/>
</dbReference>
<dbReference type="InterPro" id="IPR023532">
    <property type="entry name" value="Nop10_arc-typ"/>
</dbReference>
<evidence type="ECO:0000256" key="1">
    <source>
        <dbReference type="ARBA" id="ARBA00002325"/>
    </source>
</evidence>
<dbReference type="Proteomes" id="UP000067738">
    <property type="component" value="Chromosome"/>
</dbReference>
<dbReference type="InterPro" id="IPR007264">
    <property type="entry name" value="H/ACA_rnp_Nop10"/>
</dbReference>
<dbReference type="SUPFAM" id="SSF144210">
    <property type="entry name" value="Nop10-like SnoRNP"/>
    <property type="match status" value="1"/>
</dbReference>
<keyword evidence="9" id="KW-1185">Reference proteome</keyword>
<evidence type="ECO:0000313" key="8">
    <source>
        <dbReference type="EMBL" id="ALT67994.1"/>
    </source>
</evidence>
<dbReference type="InterPro" id="IPR036756">
    <property type="entry name" value="H/ACA_rnp_Nop10_sf"/>
</dbReference>
<dbReference type="Pfam" id="PF04135">
    <property type="entry name" value="Nop10p"/>
    <property type="match status" value="1"/>
</dbReference>
<protein>
    <recommendedName>
        <fullName evidence="3 7">Ribosome biogenesis protein Nop10</fullName>
    </recommendedName>
</protein>
<name>A0A0U3DPY6_9EURY</name>
<keyword evidence="6 7" id="KW-0687">Ribonucleoprotein</keyword>
<dbReference type="NCBIfam" id="NF009623">
    <property type="entry name" value="PRK13130.1"/>
    <property type="match status" value="1"/>
</dbReference>
<evidence type="ECO:0000256" key="6">
    <source>
        <dbReference type="ARBA" id="ARBA00023274"/>
    </source>
</evidence>
<organism evidence="8 9">
    <name type="scientific">Methanobrevibacter millerae</name>
    <dbReference type="NCBI Taxonomy" id="230361"/>
    <lineage>
        <taxon>Archaea</taxon>
        <taxon>Methanobacteriati</taxon>
        <taxon>Methanobacteriota</taxon>
        <taxon>Methanomada group</taxon>
        <taxon>Methanobacteria</taxon>
        <taxon>Methanobacteriales</taxon>
        <taxon>Methanobacteriaceae</taxon>
        <taxon>Methanobrevibacter</taxon>
    </lineage>
</organism>
<dbReference type="GO" id="GO:0001522">
    <property type="term" value="P:pseudouridine synthesis"/>
    <property type="evidence" value="ECO:0007669"/>
    <property type="project" value="InterPro"/>
</dbReference>
<dbReference type="GO" id="GO:0030515">
    <property type="term" value="F:snoRNA binding"/>
    <property type="evidence" value="ECO:0007669"/>
    <property type="project" value="InterPro"/>
</dbReference>
<comment type="similarity">
    <text evidence="2 7">Belongs to the NOP10 family.</text>
</comment>
<dbReference type="GO" id="GO:1990904">
    <property type="term" value="C:ribonucleoprotein complex"/>
    <property type="evidence" value="ECO:0007669"/>
    <property type="project" value="UniProtKB-KW"/>
</dbReference>
<evidence type="ECO:0000256" key="7">
    <source>
        <dbReference type="HAMAP-Rule" id="MF_00803"/>
    </source>
</evidence>
<dbReference type="HAMAP" id="MF_00803">
    <property type="entry name" value="Nop10"/>
    <property type="match status" value="1"/>
</dbReference>
<evidence type="ECO:0000313" key="9">
    <source>
        <dbReference type="Proteomes" id="UP000067738"/>
    </source>
</evidence>
<dbReference type="EMBL" id="CP011266">
    <property type="protein sequence ID" value="ALT67994.1"/>
    <property type="molecule type" value="Genomic_DNA"/>
</dbReference>
<proteinExistence type="inferred from homology"/>
<evidence type="ECO:0000256" key="3">
    <source>
        <dbReference type="ARBA" id="ARBA00018821"/>
    </source>
</evidence>
<reference evidence="8 9" key="1">
    <citation type="submission" date="2015-04" db="EMBL/GenBank/DDBJ databases">
        <title>The complete genome sequence of the rumen methanogen Methanobrevibacter millerae SM9.</title>
        <authorList>
            <person name="Leahy S.C."/>
            <person name="Kelly W.J."/>
            <person name="Pacheco D.M."/>
            <person name="Li D."/>
            <person name="Altermann E."/>
            <person name="Attwood G.T."/>
        </authorList>
    </citation>
    <scope>NUCLEOTIDE SEQUENCE [LARGE SCALE GENOMIC DNA]</scope>
    <source>
        <strain evidence="8 9">SM9</strain>
    </source>
</reference>
<evidence type="ECO:0000256" key="2">
    <source>
        <dbReference type="ARBA" id="ARBA00009462"/>
    </source>
</evidence>
<dbReference type="Gene3D" id="2.20.28.40">
    <property type="entry name" value="H/ACA ribonucleoprotein complex, subunit Nop10"/>
    <property type="match status" value="1"/>
</dbReference>
<dbReference type="KEGG" id="mmil:sm9_0185"/>
<sequence>MSMKMRKCPECGIYTLEDKCPKCSGELKVIYPPKFSIEDKYGKYRRILKKELRDKNESH</sequence>
<keyword evidence="5 7" id="KW-0698">rRNA processing</keyword>
<keyword evidence="4 7" id="KW-0690">Ribosome biogenesis</keyword>